<feature type="compositionally biased region" description="Basic and acidic residues" evidence="2">
    <location>
        <begin position="86"/>
        <end position="95"/>
    </location>
</feature>
<feature type="compositionally biased region" description="Polar residues" evidence="2">
    <location>
        <begin position="584"/>
        <end position="596"/>
    </location>
</feature>
<feature type="region of interest" description="Disordered" evidence="2">
    <location>
        <begin position="487"/>
        <end position="515"/>
    </location>
</feature>
<feature type="compositionally biased region" description="Low complexity" evidence="2">
    <location>
        <begin position="399"/>
        <end position="408"/>
    </location>
</feature>
<gene>
    <name evidence="4" type="ORF">DYB35_004162</name>
</gene>
<feature type="region of interest" description="Disordered" evidence="2">
    <location>
        <begin position="574"/>
        <end position="596"/>
    </location>
</feature>
<feature type="region of interest" description="Disordered" evidence="2">
    <location>
        <begin position="390"/>
        <end position="428"/>
    </location>
</feature>
<evidence type="ECO:0000256" key="2">
    <source>
        <dbReference type="SAM" id="MobiDB-lite"/>
    </source>
</evidence>
<evidence type="ECO:0000256" key="1">
    <source>
        <dbReference type="SAM" id="Coils"/>
    </source>
</evidence>
<evidence type="ECO:0000313" key="5">
    <source>
        <dbReference type="Proteomes" id="UP000285712"/>
    </source>
</evidence>
<dbReference type="Proteomes" id="UP000285712">
    <property type="component" value="Unassembled WGS sequence"/>
</dbReference>
<dbReference type="PANTHER" id="PTHR37067:SF3">
    <property type="entry name" value="PX DOMAIN-CONTAINING PROTEIN"/>
    <property type="match status" value="1"/>
</dbReference>
<feature type="compositionally biased region" description="Polar residues" evidence="2">
    <location>
        <begin position="409"/>
        <end position="421"/>
    </location>
</feature>
<dbReference type="PANTHER" id="PTHR37067">
    <property type="entry name" value="PX DOMAIN-CONTAINING PROTEIN"/>
    <property type="match status" value="1"/>
</dbReference>
<dbReference type="AlphaFoldDB" id="A0A418D0N1"/>
<protein>
    <recommendedName>
        <fullName evidence="3">Carboxymuconolactone decarboxylase-like domain-containing protein</fullName>
    </recommendedName>
</protein>
<dbReference type="VEuPathDB" id="FungiDB:H257_06989"/>
<dbReference type="InterPro" id="IPR029032">
    <property type="entry name" value="AhpD-like"/>
</dbReference>
<comment type="caution">
    <text evidence="4">The sequence shown here is derived from an EMBL/GenBank/DDBJ whole genome shotgun (WGS) entry which is preliminary data.</text>
</comment>
<feature type="region of interest" description="Disordered" evidence="2">
    <location>
        <begin position="79"/>
        <end position="119"/>
    </location>
</feature>
<accession>A0A418D0N1</accession>
<dbReference type="VEuPathDB" id="FungiDB:H257_06985"/>
<name>A0A418D0N1_APHAT</name>
<evidence type="ECO:0000259" key="3">
    <source>
        <dbReference type="Pfam" id="PF02627"/>
    </source>
</evidence>
<evidence type="ECO:0000313" key="4">
    <source>
        <dbReference type="EMBL" id="RHY87793.1"/>
    </source>
</evidence>
<organism evidence="4 5">
    <name type="scientific">Aphanomyces astaci</name>
    <name type="common">Crayfish plague agent</name>
    <dbReference type="NCBI Taxonomy" id="112090"/>
    <lineage>
        <taxon>Eukaryota</taxon>
        <taxon>Sar</taxon>
        <taxon>Stramenopiles</taxon>
        <taxon>Oomycota</taxon>
        <taxon>Saprolegniomycetes</taxon>
        <taxon>Saprolegniales</taxon>
        <taxon>Verrucalvaceae</taxon>
        <taxon>Aphanomyces</taxon>
    </lineage>
</organism>
<feature type="compositionally biased region" description="Polar residues" evidence="2">
    <location>
        <begin position="323"/>
        <end position="344"/>
    </location>
</feature>
<dbReference type="GO" id="GO:0051920">
    <property type="term" value="F:peroxiredoxin activity"/>
    <property type="evidence" value="ECO:0007669"/>
    <property type="project" value="InterPro"/>
</dbReference>
<sequence length="648" mass="71255">MFCVHYGREVSADDTKRKMNVKGIKYWTPPFRTDHYAMHHDLQHKVMFQHYENSSSQERLHFFEPDTVHRLRHLVPKVASSSSLDNMDKSKDCKPSAKRGKTSQSRVDPTPTKPTLDPFKMMLPPTEIPHDMQTLVDIYVGHHYTPLEEKWKALTTVASLVAQHVRNGFLETHIRRALLAGASKSEVVQVIMQSASFIGLPKTMDAMKVAHDVFLQGAADNRPTAAMDVQSMLAQIQENHQASLHALSTQVHALRDTCDLQEKEIQLLRQTFARDNAKAVVERMLLRRQLEEARASASALSETVTLLNHELQTKSMESDDVDQVTTSPQVDQQQQSAPTSPTLRTLPSHVERHIALAPCQATLPRAHGAGSGRFVLLYVSTLFGLDGERKGLSTDMTHSSSSSSRSSSTAYDMTSLPTPRSSGAYYDAQDSLDDVDGLLHDSASMAHHGEFYTEVESFLNRPSPSLGTIAKGAKSTENLLPALKAERSKLRGGGGSDQPRPDVPGSGYGRVEKGKKKKAAPLDLTLVQQAFAYANELRVSSYLHLEATDVADGGAGKKTSAIYGVPDKQQVKAKAGPDWDSCSKEVTTSGQNNSSMDPQLMQQLVSNFQNGTMLHELRQELAASQASMKESRQVLQGAAKTFFLKGGG</sequence>
<proteinExistence type="predicted"/>
<dbReference type="VEuPathDB" id="FungiDB:H257_06988"/>
<dbReference type="Gene3D" id="1.20.1290.10">
    <property type="entry name" value="AhpD-like"/>
    <property type="match status" value="1"/>
</dbReference>
<dbReference type="Pfam" id="PF02627">
    <property type="entry name" value="CMD"/>
    <property type="match status" value="1"/>
</dbReference>
<dbReference type="SUPFAM" id="SSF69118">
    <property type="entry name" value="AhpD-like"/>
    <property type="match status" value="1"/>
</dbReference>
<keyword evidence="1" id="KW-0175">Coiled coil</keyword>
<feature type="domain" description="Carboxymuconolactone decarboxylase-like" evidence="3">
    <location>
        <begin position="146"/>
        <end position="211"/>
    </location>
</feature>
<dbReference type="EMBL" id="QUTG01004583">
    <property type="protein sequence ID" value="RHY87793.1"/>
    <property type="molecule type" value="Genomic_DNA"/>
</dbReference>
<feature type="region of interest" description="Disordered" evidence="2">
    <location>
        <begin position="314"/>
        <end position="344"/>
    </location>
</feature>
<dbReference type="InterPro" id="IPR003779">
    <property type="entry name" value="CMD-like"/>
</dbReference>
<feature type="coiled-coil region" evidence="1">
    <location>
        <begin position="251"/>
        <end position="303"/>
    </location>
</feature>
<reference evidence="4 5" key="1">
    <citation type="submission" date="2018-08" db="EMBL/GenBank/DDBJ databases">
        <title>Aphanomyces genome sequencing and annotation.</title>
        <authorList>
            <person name="Minardi D."/>
            <person name="Oidtmann B."/>
            <person name="Van Der Giezen M."/>
            <person name="Studholme D.J."/>
        </authorList>
    </citation>
    <scope>NUCLEOTIDE SEQUENCE [LARGE SCALE GENOMIC DNA]</scope>
    <source>
        <strain evidence="4 5">Sv</strain>
    </source>
</reference>